<evidence type="ECO:0000256" key="4">
    <source>
        <dbReference type="ARBA" id="ARBA00022729"/>
    </source>
</evidence>
<evidence type="ECO:0000313" key="13">
    <source>
        <dbReference type="Ensembl" id="ENSNMLP00000044891.1"/>
    </source>
</evidence>
<sequence length="443" mass="49134">MLRVLSALPLCVLFLCAAGDAPRGVCVDTKCYAFFFESADSAEAKTRCQNSGGTLYDVGQWGNIALTLPLGHFWIKAPHTAGPASERCRSAVVTSEIVRFEDRACTDRLDGIVCQYTSTCRALPHSKAEHVNYTTAWGFEGQTLFPPGTVAVVHVPDHPPISKHLCAGPQWMRAPWACEVMNGGCERGCTKPHVCSCPAGLILHHNKYTCTEDPCATCTHLCVEVGGKQECRCREGFKLGPRGDCVDIDECSVDRTLCSGYGEACKNNEGSYECTCQDDYELVDEVCVDTTLCFDCEHECEEVQGQLSPKQCYCPQGYIQDERDTGTVCTDIDECEEEAQCEYHCVNTFGGFFCECEEGFQAHSYLPVFTPTHAMVYGCKRTHYSFCITADGLNTKHMNVNLCCYCLLEVLSVSCLFIKVPLCFVYRNPSFIQHLWIVLNKTE</sequence>
<keyword evidence="3" id="KW-0812">Transmembrane</keyword>
<name>A0A8C6V2U9_9GOBI</name>
<evidence type="ECO:0000256" key="6">
    <source>
        <dbReference type="ARBA" id="ARBA00022737"/>
    </source>
</evidence>
<dbReference type="SMART" id="SM00181">
    <property type="entry name" value="EGF"/>
    <property type="match status" value="5"/>
</dbReference>
<organism evidence="13 14">
    <name type="scientific">Neogobius melanostomus</name>
    <name type="common">round goby</name>
    <dbReference type="NCBI Taxonomy" id="47308"/>
    <lineage>
        <taxon>Eukaryota</taxon>
        <taxon>Metazoa</taxon>
        <taxon>Chordata</taxon>
        <taxon>Craniata</taxon>
        <taxon>Vertebrata</taxon>
        <taxon>Euteleostomi</taxon>
        <taxon>Actinopterygii</taxon>
        <taxon>Neopterygii</taxon>
        <taxon>Teleostei</taxon>
        <taxon>Neoteleostei</taxon>
        <taxon>Acanthomorphata</taxon>
        <taxon>Gobiaria</taxon>
        <taxon>Gobiiformes</taxon>
        <taxon>Gobioidei</taxon>
        <taxon>Gobiidae</taxon>
        <taxon>Benthophilinae</taxon>
        <taxon>Neogobiini</taxon>
        <taxon>Neogobius</taxon>
    </lineage>
</organism>
<keyword evidence="2 10" id="KW-0245">EGF-like domain</keyword>
<evidence type="ECO:0000256" key="7">
    <source>
        <dbReference type="ARBA" id="ARBA00022989"/>
    </source>
</evidence>
<dbReference type="PANTHER" id="PTHR14789:SF9">
    <property type="entry name" value="THROMBOMODULIN"/>
    <property type="match status" value="1"/>
</dbReference>
<dbReference type="CDD" id="cd00054">
    <property type="entry name" value="EGF_CA"/>
    <property type="match status" value="1"/>
</dbReference>
<keyword evidence="6" id="KW-0677">Repeat</keyword>
<keyword evidence="14" id="KW-1185">Reference proteome</keyword>
<dbReference type="SMART" id="SM00179">
    <property type="entry name" value="EGF_CA"/>
    <property type="match status" value="2"/>
</dbReference>
<protein>
    <recommendedName>
        <fullName evidence="12">EGF-like domain-containing protein</fullName>
    </recommendedName>
</protein>
<dbReference type="PROSITE" id="PS00010">
    <property type="entry name" value="ASX_HYDROXYL"/>
    <property type="match status" value="1"/>
</dbReference>
<dbReference type="InterPro" id="IPR000152">
    <property type="entry name" value="EGF-type_Asp/Asn_hydroxyl_site"/>
</dbReference>
<keyword evidence="8" id="KW-0472">Membrane</keyword>
<proteinExistence type="predicted"/>
<evidence type="ECO:0000256" key="5">
    <source>
        <dbReference type="ARBA" id="ARBA00022734"/>
    </source>
</evidence>
<keyword evidence="9" id="KW-1015">Disulfide bond</keyword>
<dbReference type="InterPro" id="IPR051505">
    <property type="entry name" value="C-type_lectin_domain"/>
</dbReference>
<evidence type="ECO:0000313" key="14">
    <source>
        <dbReference type="Proteomes" id="UP000694523"/>
    </source>
</evidence>
<reference evidence="13" key="2">
    <citation type="submission" date="2025-09" db="UniProtKB">
        <authorList>
            <consortium name="Ensembl"/>
        </authorList>
    </citation>
    <scope>IDENTIFICATION</scope>
</reference>
<evidence type="ECO:0000256" key="10">
    <source>
        <dbReference type="PROSITE-ProRule" id="PRU00076"/>
    </source>
</evidence>
<dbReference type="SUPFAM" id="SSF57184">
    <property type="entry name" value="Growth factor receptor domain"/>
    <property type="match status" value="1"/>
</dbReference>
<feature type="signal peptide" evidence="11">
    <location>
        <begin position="1"/>
        <end position="19"/>
    </location>
</feature>
<dbReference type="Proteomes" id="UP000694523">
    <property type="component" value="Unplaced"/>
</dbReference>
<evidence type="ECO:0000256" key="3">
    <source>
        <dbReference type="ARBA" id="ARBA00022692"/>
    </source>
</evidence>
<keyword evidence="5" id="KW-0430">Lectin</keyword>
<feature type="chain" id="PRO_5034959293" description="EGF-like domain-containing protein" evidence="11">
    <location>
        <begin position="20"/>
        <end position="443"/>
    </location>
</feature>
<dbReference type="GO" id="GO:0016020">
    <property type="term" value="C:membrane"/>
    <property type="evidence" value="ECO:0007669"/>
    <property type="project" value="UniProtKB-SubCell"/>
</dbReference>
<reference evidence="13" key="1">
    <citation type="submission" date="2025-08" db="UniProtKB">
        <authorList>
            <consortium name="Ensembl"/>
        </authorList>
    </citation>
    <scope>IDENTIFICATION</scope>
</reference>
<dbReference type="InterPro" id="IPR009030">
    <property type="entry name" value="Growth_fac_rcpt_cys_sf"/>
</dbReference>
<dbReference type="SUPFAM" id="SSF57196">
    <property type="entry name" value="EGF/Laminin"/>
    <property type="match status" value="1"/>
</dbReference>
<keyword evidence="4 11" id="KW-0732">Signal</keyword>
<accession>A0A8C6V2U9</accession>
<dbReference type="InterPro" id="IPR018097">
    <property type="entry name" value="EGF_Ca-bd_CS"/>
</dbReference>
<dbReference type="GO" id="GO:0030246">
    <property type="term" value="F:carbohydrate binding"/>
    <property type="evidence" value="ECO:0007669"/>
    <property type="project" value="UniProtKB-KW"/>
</dbReference>
<keyword evidence="7" id="KW-1133">Transmembrane helix</keyword>
<evidence type="ECO:0000256" key="1">
    <source>
        <dbReference type="ARBA" id="ARBA00004479"/>
    </source>
</evidence>
<dbReference type="GO" id="GO:0005509">
    <property type="term" value="F:calcium ion binding"/>
    <property type="evidence" value="ECO:0007669"/>
    <property type="project" value="InterPro"/>
</dbReference>
<comment type="caution">
    <text evidence="10">Lacks conserved residue(s) required for the propagation of feature annotation.</text>
</comment>
<dbReference type="InterPro" id="IPR001881">
    <property type="entry name" value="EGF-like_Ca-bd_dom"/>
</dbReference>
<dbReference type="PROSITE" id="PS01187">
    <property type="entry name" value="EGF_CA"/>
    <property type="match status" value="1"/>
</dbReference>
<dbReference type="Pfam" id="PF07645">
    <property type="entry name" value="EGF_CA"/>
    <property type="match status" value="2"/>
</dbReference>
<dbReference type="PROSITE" id="PS50026">
    <property type="entry name" value="EGF_3"/>
    <property type="match status" value="1"/>
</dbReference>
<dbReference type="Ensembl" id="ENSNMLT00000049820.1">
    <property type="protein sequence ID" value="ENSNMLP00000044891.1"/>
    <property type="gene ID" value="ENSNMLG00000027119.1"/>
</dbReference>
<evidence type="ECO:0000256" key="11">
    <source>
        <dbReference type="SAM" id="SignalP"/>
    </source>
</evidence>
<evidence type="ECO:0000256" key="8">
    <source>
        <dbReference type="ARBA" id="ARBA00023136"/>
    </source>
</evidence>
<dbReference type="InterPro" id="IPR000742">
    <property type="entry name" value="EGF"/>
</dbReference>
<dbReference type="PANTHER" id="PTHR14789">
    <property type="entry name" value="CHONDROLECTIN VARIANT CHODLFDELTAE"/>
    <property type="match status" value="1"/>
</dbReference>
<evidence type="ECO:0000259" key="12">
    <source>
        <dbReference type="PROSITE" id="PS50026"/>
    </source>
</evidence>
<dbReference type="InterPro" id="IPR016187">
    <property type="entry name" value="CTDL_fold"/>
</dbReference>
<dbReference type="AlphaFoldDB" id="A0A8C6V2U9"/>
<feature type="domain" description="EGF-like" evidence="12">
    <location>
        <begin position="247"/>
        <end position="288"/>
    </location>
</feature>
<dbReference type="Gene3D" id="2.10.25.10">
    <property type="entry name" value="Laminin"/>
    <property type="match status" value="4"/>
</dbReference>
<dbReference type="SUPFAM" id="SSF56436">
    <property type="entry name" value="C-type lectin-like"/>
    <property type="match status" value="1"/>
</dbReference>
<evidence type="ECO:0000256" key="2">
    <source>
        <dbReference type="ARBA" id="ARBA00022536"/>
    </source>
</evidence>
<evidence type="ECO:0000256" key="9">
    <source>
        <dbReference type="ARBA" id="ARBA00023157"/>
    </source>
</evidence>
<dbReference type="InterPro" id="IPR049883">
    <property type="entry name" value="NOTCH1_EGF-like"/>
</dbReference>
<comment type="subcellular location">
    <subcellularLocation>
        <location evidence="1">Membrane</location>
        <topology evidence="1">Single-pass type I membrane protein</topology>
    </subcellularLocation>
</comment>